<dbReference type="InterPro" id="IPR013320">
    <property type="entry name" value="ConA-like_dom_sf"/>
</dbReference>
<dbReference type="EMBL" id="JARKIE010000844">
    <property type="protein sequence ID" value="KAJ7615179.1"/>
    <property type="molecule type" value="Genomic_DNA"/>
</dbReference>
<name>A0AAD7FEB0_MYCRO</name>
<dbReference type="SUPFAM" id="SSF49899">
    <property type="entry name" value="Concanavalin A-like lectins/glucanases"/>
    <property type="match status" value="1"/>
</dbReference>
<dbReference type="AlphaFoldDB" id="A0AAD7FEB0"/>
<keyword evidence="3" id="KW-1185">Reference proteome</keyword>
<gene>
    <name evidence="2" type="ORF">B0H17DRAFT_1152871</name>
</gene>
<feature type="region of interest" description="Disordered" evidence="1">
    <location>
        <begin position="191"/>
        <end position="217"/>
    </location>
</feature>
<sequence>MIPKRYHSTSHSVPVIYSTSSQMRGLIWGVAKSLLERLVTETPFELTFVNNPESGRVTSRAALAKMMQSVAPHGAREILEKLDNILLTELQELLVLPTKEVPDRKKLKVIVILCGLPTDEEPRSLENSVELAVKSLSDAHLPGDLIGIQFVQVGFSRRLFDALKDVVGNDLTTLADFTTYTGSTVDQRLGRVSLGSDATSSRPTETSRSTSRHLTLVPADPPPNSLAIVQATLMSGREPVLHFPAAGSVVTSKTYDLSAGFTFTGWIFQKERQESSPYDFFSFYHDQTPLLRATVREGQGNCVTMWFPDVSAYPTMQDCPTGVWTFICATHDGTGVRLGFNGHLGNKAPLARLKFEKINFRMCASNSISLANIKIYDRILAESEIHFDYFTSLPDVSGLSHLGSSSAI</sequence>
<reference evidence="2" key="1">
    <citation type="submission" date="2023-03" db="EMBL/GenBank/DDBJ databases">
        <title>Massive genome expansion in bonnet fungi (Mycena s.s.) driven by repeated elements and novel gene families across ecological guilds.</title>
        <authorList>
            <consortium name="Lawrence Berkeley National Laboratory"/>
            <person name="Harder C.B."/>
            <person name="Miyauchi S."/>
            <person name="Viragh M."/>
            <person name="Kuo A."/>
            <person name="Thoen E."/>
            <person name="Andreopoulos B."/>
            <person name="Lu D."/>
            <person name="Skrede I."/>
            <person name="Drula E."/>
            <person name="Henrissat B."/>
            <person name="Morin E."/>
            <person name="Kohler A."/>
            <person name="Barry K."/>
            <person name="LaButti K."/>
            <person name="Morin E."/>
            <person name="Salamov A."/>
            <person name="Lipzen A."/>
            <person name="Mereny Z."/>
            <person name="Hegedus B."/>
            <person name="Baldrian P."/>
            <person name="Stursova M."/>
            <person name="Weitz H."/>
            <person name="Taylor A."/>
            <person name="Grigoriev I.V."/>
            <person name="Nagy L.G."/>
            <person name="Martin F."/>
            <person name="Kauserud H."/>
        </authorList>
    </citation>
    <scope>NUCLEOTIDE SEQUENCE</scope>
    <source>
        <strain evidence="2">CBHHK067</strain>
    </source>
</reference>
<evidence type="ECO:0000313" key="2">
    <source>
        <dbReference type="EMBL" id="KAJ7615179.1"/>
    </source>
</evidence>
<organism evidence="2 3">
    <name type="scientific">Mycena rosella</name>
    <name type="common">Pink bonnet</name>
    <name type="synonym">Agaricus rosellus</name>
    <dbReference type="NCBI Taxonomy" id="1033263"/>
    <lineage>
        <taxon>Eukaryota</taxon>
        <taxon>Fungi</taxon>
        <taxon>Dikarya</taxon>
        <taxon>Basidiomycota</taxon>
        <taxon>Agaricomycotina</taxon>
        <taxon>Agaricomycetes</taxon>
        <taxon>Agaricomycetidae</taxon>
        <taxon>Agaricales</taxon>
        <taxon>Marasmiineae</taxon>
        <taxon>Mycenaceae</taxon>
        <taxon>Mycena</taxon>
    </lineage>
</organism>
<evidence type="ECO:0000256" key="1">
    <source>
        <dbReference type="SAM" id="MobiDB-lite"/>
    </source>
</evidence>
<proteinExistence type="predicted"/>
<dbReference type="Gene3D" id="2.60.120.200">
    <property type="match status" value="1"/>
</dbReference>
<comment type="caution">
    <text evidence="2">The sequence shown here is derived from an EMBL/GenBank/DDBJ whole genome shotgun (WGS) entry which is preliminary data.</text>
</comment>
<dbReference type="Proteomes" id="UP001221757">
    <property type="component" value="Unassembled WGS sequence"/>
</dbReference>
<evidence type="ECO:0000313" key="3">
    <source>
        <dbReference type="Proteomes" id="UP001221757"/>
    </source>
</evidence>
<feature type="compositionally biased region" description="Low complexity" evidence="1">
    <location>
        <begin position="199"/>
        <end position="209"/>
    </location>
</feature>
<protein>
    <submittedName>
        <fullName evidence="2">Uncharacterized protein</fullName>
    </submittedName>
</protein>
<accession>A0AAD7FEB0</accession>